<keyword evidence="1" id="KW-1133">Transmembrane helix</keyword>
<dbReference type="EMBL" id="AZDY01000036">
    <property type="protein sequence ID" value="KRK83511.1"/>
    <property type="molecule type" value="Genomic_DNA"/>
</dbReference>
<dbReference type="Proteomes" id="UP000051515">
    <property type="component" value="Unassembled WGS sequence"/>
</dbReference>
<dbReference type="OrthoDB" id="2310168at2"/>
<dbReference type="STRING" id="1423788.FC78_GL001468"/>
<gene>
    <name evidence="2" type="ORF">FC78_GL001468</name>
</gene>
<proteinExistence type="predicted"/>
<name>A0A0R1KWL7_9LACO</name>
<reference evidence="2 3" key="1">
    <citation type="journal article" date="2015" name="Genome Announc.">
        <title>Expanding the biotechnology potential of lactobacilli through comparative genomics of 213 strains and associated genera.</title>
        <authorList>
            <person name="Sun Z."/>
            <person name="Harris H.M."/>
            <person name="McCann A."/>
            <person name="Guo C."/>
            <person name="Argimon S."/>
            <person name="Zhang W."/>
            <person name="Yang X."/>
            <person name="Jeffery I.B."/>
            <person name="Cooney J.C."/>
            <person name="Kagawa T.F."/>
            <person name="Liu W."/>
            <person name="Song Y."/>
            <person name="Salvetti E."/>
            <person name="Wrobel A."/>
            <person name="Rasinkangas P."/>
            <person name="Parkhill J."/>
            <person name="Rea M.C."/>
            <person name="O'Sullivan O."/>
            <person name="Ritari J."/>
            <person name="Douillard F.P."/>
            <person name="Paul Ross R."/>
            <person name="Yang R."/>
            <person name="Briner A.E."/>
            <person name="Felis G.E."/>
            <person name="de Vos W.M."/>
            <person name="Barrangou R."/>
            <person name="Klaenhammer T.R."/>
            <person name="Caufield P.W."/>
            <person name="Cui Y."/>
            <person name="Zhang H."/>
            <person name="O'Toole P.W."/>
        </authorList>
    </citation>
    <scope>NUCLEOTIDE SEQUENCE [LARGE SCALE GENOMIC DNA]</scope>
    <source>
        <strain evidence="2 3">DSM 19674</strain>
    </source>
</reference>
<evidence type="ECO:0000256" key="1">
    <source>
        <dbReference type="SAM" id="Phobius"/>
    </source>
</evidence>
<evidence type="ECO:0008006" key="4">
    <source>
        <dbReference type="Google" id="ProtNLM"/>
    </source>
</evidence>
<protein>
    <recommendedName>
        <fullName evidence="4">Competence protein ComGF</fullName>
    </recommendedName>
</protein>
<keyword evidence="1" id="KW-0812">Transmembrane</keyword>
<feature type="transmembrane region" description="Helical" evidence="1">
    <location>
        <begin position="12"/>
        <end position="31"/>
    </location>
</feature>
<keyword evidence="3" id="KW-1185">Reference proteome</keyword>
<evidence type="ECO:0000313" key="2">
    <source>
        <dbReference type="EMBL" id="KRK83511.1"/>
    </source>
</evidence>
<evidence type="ECO:0000313" key="3">
    <source>
        <dbReference type="Proteomes" id="UP000051515"/>
    </source>
</evidence>
<sequence>MSIKLRARRKGFVLYESILALMITLMTLGILQQSLLIMRTVQHTTFRDQLRWHVTQEKIQSEMDHALRIDEVKDNHISYTKPEWLNDKHPAFVFNIFGKGDNKMLRYKTVVSGGHEPILVNQREIKIEKISNLVIITTVNKAGEKSEMYLTLDEHKL</sequence>
<organism evidence="2 3">
    <name type="scientific">Companilactobacillus bobalius DSM 19674</name>
    <dbReference type="NCBI Taxonomy" id="1423788"/>
    <lineage>
        <taxon>Bacteria</taxon>
        <taxon>Bacillati</taxon>
        <taxon>Bacillota</taxon>
        <taxon>Bacilli</taxon>
        <taxon>Lactobacillales</taxon>
        <taxon>Lactobacillaceae</taxon>
        <taxon>Companilactobacillus</taxon>
        <taxon>Companilactobacillus bobalius</taxon>
    </lineage>
</organism>
<dbReference type="AlphaFoldDB" id="A0A0R1KWL7"/>
<keyword evidence="1" id="KW-0472">Membrane</keyword>
<accession>A0A0R1KWL7</accession>
<dbReference type="RefSeq" id="WP_056951698.1">
    <property type="nucleotide sequence ID" value="NZ_AZDY01000036.1"/>
</dbReference>
<dbReference type="PATRIC" id="fig|1423788.3.peg.1514"/>
<comment type="caution">
    <text evidence="2">The sequence shown here is derived from an EMBL/GenBank/DDBJ whole genome shotgun (WGS) entry which is preliminary data.</text>
</comment>